<dbReference type="Pfam" id="PF01619">
    <property type="entry name" value="Pro_dh"/>
    <property type="match status" value="1"/>
</dbReference>
<dbReference type="InterPro" id="IPR029041">
    <property type="entry name" value="FAD-linked_oxidoreductase-like"/>
</dbReference>
<dbReference type="PANTHER" id="PTHR13914">
    <property type="entry name" value="PROLINE OXIDASE"/>
    <property type="match status" value="1"/>
</dbReference>
<reference evidence="3 4" key="1">
    <citation type="submission" date="2016-10" db="EMBL/GenBank/DDBJ databases">
        <authorList>
            <person name="de Groot N.N."/>
        </authorList>
    </citation>
    <scope>NUCLEOTIDE SEQUENCE [LARGE SCALE GENOMIC DNA]</scope>
    <source>
        <strain evidence="3 4">CGMCC 1.7031</strain>
    </source>
</reference>
<dbReference type="GO" id="GO:0010133">
    <property type="term" value="P:L-proline catabolic process to L-glutamate"/>
    <property type="evidence" value="ECO:0007669"/>
    <property type="project" value="TreeGrafter"/>
</dbReference>
<organism evidence="3 4">
    <name type="scientific">Flavobacterium caeni</name>
    <dbReference type="NCBI Taxonomy" id="490189"/>
    <lineage>
        <taxon>Bacteria</taxon>
        <taxon>Pseudomonadati</taxon>
        <taxon>Bacteroidota</taxon>
        <taxon>Flavobacteriia</taxon>
        <taxon>Flavobacteriales</taxon>
        <taxon>Flavobacteriaceae</taxon>
        <taxon>Flavobacterium</taxon>
    </lineage>
</organism>
<dbReference type="SUPFAM" id="SSF51730">
    <property type="entry name" value="FAD-linked oxidoreductase"/>
    <property type="match status" value="1"/>
</dbReference>
<name>A0A1G5CWL6_9FLAO</name>
<dbReference type="RefSeq" id="WP_091140902.1">
    <property type="nucleotide sequence ID" value="NZ_FMVF01000003.1"/>
</dbReference>
<dbReference type="InterPro" id="IPR015659">
    <property type="entry name" value="Proline_oxidase"/>
</dbReference>
<dbReference type="GO" id="GO:0071949">
    <property type="term" value="F:FAD binding"/>
    <property type="evidence" value="ECO:0007669"/>
    <property type="project" value="TreeGrafter"/>
</dbReference>
<gene>
    <name evidence="3" type="ORF">SAMN02927903_00671</name>
</gene>
<evidence type="ECO:0000313" key="3">
    <source>
        <dbReference type="EMBL" id="SCY06989.1"/>
    </source>
</evidence>
<evidence type="ECO:0000259" key="2">
    <source>
        <dbReference type="Pfam" id="PF01619"/>
    </source>
</evidence>
<keyword evidence="4" id="KW-1185">Reference proteome</keyword>
<dbReference type="PANTHER" id="PTHR13914:SF0">
    <property type="entry name" value="PROLINE DEHYDROGENASE 1, MITOCHONDRIAL"/>
    <property type="match status" value="1"/>
</dbReference>
<keyword evidence="1" id="KW-0560">Oxidoreductase</keyword>
<dbReference type="Proteomes" id="UP000199354">
    <property type="component" value="Unassembled WGS sequence"/>
</dbReference>
<dbReference type="InterPro" id="IPR002872">
    <property type="entry name" value="Proline_DH_dom"/>
</dbReference>
<accession>A0A1G5CWL6</accession>
<evidence type="ECO:0000313" key="4">
    <source>
        <dbReference type="Proteomes" id="UP000199354"/>
    </source>
</evidence>
<dbReference type="STRING" id="490189.SAMN02927903_00671"/>
<sequence length="390" mass="44839">MERIFNDTQVAFALKSDTELDRAYFLFKMIANEPLVRIGTAVTNFAIKAHLPVEGLIRATVFDHFCGGVNEDDCLPVVDKMFTKGVSSVLDYSVEGKEEEAQFDAALAMTLKTVDFAAERQAIPFAVFKPTGFGRFDLYQKVSEQRRLTKDEEVEWARVIERFDIVCRTAQQKNVALLIDAEESWMQDAADDIVDDMMRKYNKEKAIVFNTLQMYRHDRMEYLERLYGQAKTEGFYIGMKIVRGAYMEKENKRAEEKEYPTPICESKEATDINYDTAVQYMADHLDRMAIFAGTHNEESSYKLIDIMAQKGIAKNDARVWFGQLYGMSDNISYNLAQHGYNVAKYLPFGPVRDVMPYLIRRAEENTSVAGQTSRELTLLKTERDRRKAKS</sequence>
<protein>
    <submittedName>
        <fullName evidence="3">L-proline dehydrogenase</fullName>
    </submittedName>
</protein>
<dbReference type="GO" id="GO:0004657">
    <property type="term" value="F:proline dehydrogenase activity"/>
    <property type="evidence" value="ECO:0007669"/>
    <property type="project" value="InterPro"/>
</dbReference>
<proteinExistence type="predicted"/>
<dbReference type="Gene3D" id="3.20.20.220">
    <property type="match status" value="1"/>
</dbReference>
<dbReference type="OrthoDB" id="1401444at2"/>
<feature type="domain" description="Proline dehydrogenase" evidence="2">
    <location>
        <begin position="78"/>
        <end position="374"/>
    </location>
</feature>
<dbReference type="EMBL" id="FMVF01000003">
    <property type="protein sequence ID" value="SCY06989.1"/>
    <property type="molecule type" value="Genomic_DNA"/>
</dbReference>
<evidence type="ECO:0000256" key="1">
    <source>
        <dbReference type="ARBA" id="ARBA00023002"/>
    </source>
</evidence>
<dbReference type="AlphaFoldDB" id="A0A1G5CWL6"/>